<dbReference type="GO" id="GO:0004386">
    <property type="term" value="F:helicase activity"/>
    <property type="evidence" value="ECO:0007669"/>
    <property type="project" value="UniProtKB-KW"/>
</dbReference>
<dbReference type="InterPro" id="IPR036494">
    <property type="entry name" value="Ku_C_sf"/>
</dbReference>
<dbReference type="EMBL" id="CACTIH010005760">
    <property type="protein sequence ID" value="CAA3001488.1"/>
    <property type="molecule type" value="Genomic_DNA"/>
</dbReference>
<keyword evidence="2" id="KW-0378">Hydrolase</keyword>
<dbReference type="InterPro" id="IPR014893">
    <property type="entry name" value="Ku_PK_bind"/>
</dbReference>
<protein>
    <submittedName>
        <fullName evidence="2">ATP-dependent DNA helicase 2 subunit KU80</fullName>
    </submittedName>
</protein>
<keyword evidence="2" id="KW-0547">Nucleotide-binding</keyword>
<evidence type="ECO:0000313" key="3">
    <source>
        <dbReference type="Proteomes" id="UP000594638"/>
    </source>
</evidence>
<comment type="caution">
    <text evidence="2">The sequence shown here is derived from an EMBL/GenBank/DDBJ whole genome shotgun (WGS) entry which is preliminary data.</text>
</comment>
<dbReference type="Gene3D" id="1.25.40.240">
    <property type="entry name" value="Ku, C-terminal domain"/>
    <property type="match status" value="1"/>
</dbReference>
<dbReference type="Gramene" id="OE9A022371T1">
    <property type="protein sequence ID" value="OE9A022371C1"/>
    <property type="gene ID" value="OE9A022371"/>
</dbReference>
<keyword evidence="2" id="KW-0067">ATP-binding</keyword>
<sequence>MLTLFADYYETAFKYFEFFLEQEPKQFNDFLHHLVKFCQEKDLKSLGEYLASPEITLISKKEAPDSEVYKDDARSFIKGAKS</sequence>
<dbReference type="SUPFAM" id="SSF101420">
    <property type="entry name" value="C-terminal domain of Ku80"/>
    <property type="match status" value="1"/>
</dbReference>
<dbReference type="AlphaFoldDB" id="A0A8S0T8T4"/>
<proteinExistence type="predicted"/>
<evidence type="ECO:0000259" key="1">
    <source>
        <dbReference type="Pfam" id="PF08785"/>
    </source>
</evidence>
<evidence type="ECO:0000313" key="2">
    <source>
        <dbReference type="EMBL" id="CAA3001488.1"/>
    </source>
</evidence>
<dbReference type="OrthoDB" id="1727179at2759"/>
<keyword evidence="2" id="KW-0347">Helicase</keyword>
<accession>A0A8S0T8T4</accession>
<organism evidence="2 3">
    <name type="scientific">Olea europaea subsp. europaea</name>
    <dbReference type="NCBI Taxonomy" id="158383"/>
    <lineage>
        <taxon>Eukaryota</taxon>
        <taxon>Viridiplantae</taxon>
        <taxon>Streptophyta</taxon>
        <taxon>Embryophyta</taxon>
        <taxon>Tracheophyta</taxon>
        <taxon>Spermatophyta</taxon>
        <taxon>Magnoliopsida</taxon>
        <taxon>eudicotyledons</taxon>
        <taxon>Gunneridae</taxon>
        <taxon>Pentapetalae</taxon>
        <taxon>asterids</taxon>
        <taxon>lamiids</taxon>
        <taxon>Lamiales</taxon>
        <taxon>Oleaceae</taxon>
        <taxon>Oleeae</taxon>
        <taxon>Olea</taxon>
    </lineage>
</organism>
<feature type="domain" description="Ku C-terminal" evidence="1">
    <location>
        <begin position="20"/>
        <end position="78"/>
    </location>
</feature>
<dbReference type="Pfam" id="PF08785">
    <property type="entry name" value="Ku_PK_bind"/>
    <property type="match status" value="1"/>
</dbReference>
<dbReference type="Proteomes" id="UP000594638">
    <property type="component" value="Unassembled WGS sequence"/>
</dbReference>
<gene>
    <name evidence="2" type="ORF">OLEA9_A022371</name>
</gene>
<keyword evidence="3" id="KW-1185">Reference proteome</keyword>
<reference evidence="2 3" key="1">
    <citation type="submission" date="2019-12" db="EMBL/GenBank/DDBJ databases">
        <authorList>
            <person name="Alioto T."/>
            <person name="Alioto T."/>
            <person name="Gomez Garrido J."/>
        </authorList>
    </citation>
    <scope>NUCLEOTIDE SEQUENCE [LARGE SCALE GENOMIC DNA]</scope>
</reference>
<name>A0A8S0T8T4_OLEEU</name>